<feature type="region of interest" description="Disordered" evidence="1">
    <location>
        <begin position="30"/>
        <end position="50"/>
    </location>
</feature>
<sequence>MLLLFTRFSIRAFSCVHCCRAQPQSWSLASKQPAADAGDHTNKRQPRQNSPAGLYVVFEGPMEDELNENLLDALPCLSPAL</sequence>
<evidence type="ECO:0000256" key="1">
    <source>
        <dbReference type="SAM" id="MobiDB-lite"/>
    </source>
</evidence>
<dbReference type="AlphaFoldDB" id="A0A9P9KDF4"/>
<feature type="chain" id="PRO_5040198552" evidence="2">
    <location>
        <begin position="22"/>
        <end position="81"/>
    </location>
</feature>
<protein>
    <submittedName>
        <fullName evidence="3">Uncharacterized protein</fullName>
    </submittedName>
</protein>
<feature type="signal peptide" evidence="2">
    <location>
        <begin position="1"/>
        <end position="21"/>
    </location>
</feature>
<gene>
    <name evidence="3" type="ORF">B0J15DRAFT_495624</name>
</gene>
<proteinExistence type="predicted"/>
<evidence type="ECO:0000313" key="4">
    <source>
        <dbReference type="Proteomes" id="UP000736672"/>
    </source>
</evidence>
<name>A0A9P9KDF4_FUSSL</name>
<evidence type="ECO:0000256" key="2">
    <source>
        <dbReference type="SAM" id="SignalP"/>
    </source>
</evidence>
<keyword evidence="4" id="KW-1185">Reference proteome</keyword>
<comment type="caution">
    <text evidence="3">The sequence shown here is derived from an EMBL/GenBank/DDBJ whole genome shotgun (WGS) entry which is preliminary data.</text>
</comment>
<keyword evidence="2" id="KW-0732">Signal</keyword>
<reference evidence="3" key="1">
    <citation type="journal article" date="2021" name="Nat. Commun.">
        <title>Genetic determinants of endophytism in the Arabidopsis root mycobiome.</title>
        <authorList>
            <person name="Mesny F."/>
            <person name="Miyauchi S."/>
            <person name="Thiergart T."/>
            <person name="Pickel B."/>
            <person name="Atanasova L."/>
            <person name="Karlsson M."/>
            <person name="Huettel B."/>
            <person name="Barry K.W."/>
            <person name="Haridas S."/>
            <person name="Chen C."/>
            <person name="Bauer D."/>
            <person name="Andreopoulos W."/>
            <person name="Pangilinan J."/>
            <person name="LaButti K."/>
            <person name="Riley R."/>
            <person name="Lipzen A."/>
            <person name="Clum A."/>
            <person name="Drula E."/>
            <person name="Henrissat B."/>
            <person name="Kohler A."/>
            <person name="Grigoriev I.V."/>
            <person name="Martin F.M."/>
            <person name="Hacquard S."/>
        </authorList>
    </citation>
    <scope>NUCLEOTIDE SEQUENCE</scope>
    <source>
        <strain evidence="3">FSSC 5 MPI-SDFR-AT-0091</strain>
    </source>
</reference>
<dbReference type="EMBL" id="JAGTJS010000011">
    <property type="protein sequence ID" value="KAH7253301.1"/>
    <property type="molecule type" value="Genomic_DNA"/>
</dbReference>
<evidence type="ECO:0000313" key="3">
    <source>
        <dbReference type="EMBL" id="KAH7253301.1"/>
    </source>
</evidence>
<dbReference type="Proteomes" id="UP000736672">
    <property type="component" value="Unassembled WGS sequence"/>
</dbReference>
<organism evidence="3 4">
    <name type="scientific">Fusarium solani</name>
    <name type="common">Filamentous fungus</name>
    <dbReference type="NCBI Taxonomy" id="169388"/>
    <lineage>
        <taxon>Eukaryota</taxon>
        <taxon>Fungi</taxon>
        <taxon>Dikarya</taxon>
        <taxon>Ascomycota</taxon>
        <taxon>Pezizomycotina</taxon>
        <taxon>Sordariomycetes</taxon>
        <taxon>Hypocreomycetidae</taxon>
        <taxon>Hypocreales</taxon>
        <taxon>Nectriaceae</taxon>
        <taxon>Fusarium</taxon>
        <taxon>Fusarium solani species complex</taxon>
    </lineage>
</organism>
<accession>A0A9P9KDF4</accession>